<feature type="binding site" evidence="8">
    <location>
        <begin position="106"/>
        <end position="109"/>
    </location>
    <ligand>
        <name>substrate</name>
    </ligand>
</feature>
<dbReference type="GO" id="GO:0004642">
    <property type="term" value="F:phosphoribosylformylglycinamidine synthase activity"/>
    <property type="evidence" value="ECO:0007669"/>
    <property type="project" value="UniProtKB-UniRule"/>
</dbReference>
<dbReference type="PANTHER" id="PTHR43555:SF1">
    <property type="entry name" value="PHOSPHORIBOSYLFORMYLGLYCINAMIDINE SYNTHASE SUBUNIT PURL"/>
    <property type="match status" value="1"/>
</dbReference>
<dbReference type="InterPro" id="IPR036676">
    <property type="entry name" value="PurM-like_C_sf"/>
</dbReference>
<proteinExistence type="inferred from homology"/>
<dbReference type="InterPro" id="IPR016188">
    <property type="entry name" value="PurM-like_N"/>
</dbReference>
<dbReference type="RefSeq" id="WP_147123320.1">
    <property type="nucleotide sequence ID" value="NZ_VOPY01000003.1"/>
</dbReference>
<dbReference type="EMBL" id="VOPY01000003">
    <property type="protein sequence ID" value="TXC68100.1"/>
    <property type="molecule type" value="Genomic_DNA"/>
</dbReference>
<dbReference type="AlphaFoldDB" id="A0A5C6U6K9"/>
<evidence type="ECO:0000256" key="2">
    <source>
        <dbReference type="ARBA" id="ARBA00022598"/>
    </source>
</evidence>
<feature type="domain" description="Phosphoribosylformylglycinamidine synthase linker" evidence="11">
    <location>
        <begin position="22"/>
        <end position="60"/>
    </location>
</feature>
<dbReference type="CDD" id="cd02203">
    <property type="entry name" value="PurL_repeat1"/>
    <property type="match status" value="1"/>
</dbReference>
<gene>
    <name evidence="8 12" type="primary">purL</name>
    <name evidence="12" type="ORF">FSZ31_10340</name>
</gene>
<keyword evidence="4 8" id="KW-0547">Nucleotide-binding</keyword>
<dbReference type="PIRSF" id="PIRSF001587">
    <property type="entry name" value="FGAM_synthase_II"/>
    <property type="match status" value="1"/>
</dbReference>
<comment type="similarity">
    <text evidence="8">Belongs to the FGAMS family.</text>
</comment>
<feature type="binding site" evidence="8">
    <location>
        <position position="59"/>
    </location>
    <ligand>
        <name>ATP</name>
        <dbReference type="ChEBI" id="CHEBI:30616"/>
    </ligand>
</feature>
<dbReference type="FunFam" id="3.30.1330.10:FF:000004">
    <property type="entry name" value="Phosphoribosylformylglycinamidine synthase subunit PurL"/>
    <property type="match status" value="1"/>
</dbReference>
<evidence type="ECO:0000256" key="6">
    <source>
        <dbReference type="ARBA" id="ARBA00022840"/>
    </source>
</evidence>
<evidence type="ECO:0000256" key="3">
    <source>
        <dbReference type="ARBA" id="ARBA00022723"/>
    </source>
</evidence>
<keyword evidence="1 8" id="KW-0963">Cytoplasm</keyword>
<evidence type="ECO:0000313" key="12">
    <source>
        <dbReference type="EMBL" id="TXC68100.1"/>
    </source>
</evidence>
<comment type="catalytic activity">
    <reaction evidence="8">
        <text>N(2)-formyl-N(1)-(5-phospho-beta-D-ribosyl)glycinamide + L-glutamine + ATP + H2O = 2-formamido-N(1)-(5-O-phospho-beta-D-ribosyl)acetamidine + L-glutamate + ADP + phosphate + H(+)</text>
        <dbReference type="Rhea" id="RHEA:17129"/>
        <dbReference type="ChEBI" id="CHEBI:15377"/>
        <dbReference type="ChEBI" id="CHEBI:15378"/>
        <dbReference type="ChEBI" id="CHEBI:29985"/>
        <dbReference type="ChEBI" id="CHEBI:30616"/>
        <dbReference type="ChEBI" id="CHEBI:43474"/>
        <dbReference type="ChEBI" id="CHEBI:58359"/>
        <dbReference type="ChEBI" id="CHEBI:147286"/>
        <dbReference type="ChEBI" id="CHEBI:147287"/>
        <dbReference type="ChEBI" id="CHEBI:456216"/>
        <dbReference type="EC" id="6.3.5.3"/>
    </reaction>
</comment>
<dbReference type="UniPathway" id="UPA00074">
    <property type="reaction ID" value="UER00128"/>
</dbReference>
<dbReference type="SUPFAM" id="SSF56042">
    <property type="entry name" value="PurM C-terminal domain-like"/>
    <property type="match status" value="2"/>
</dbReference>
<feature type="binding site" evidence="8">
    <location>
        <position position="509"/>
    </location>
    <ligand>
        <name>ATP</name>
        <dbReference type="ChEBI" id="CHEBI:30616"/>
    </ligand>
</feature>
<evidence type="ECO:0000256" key="5">
    <source>
        <dbReference type="ARBA" id="ARBA00022755"/>
    </source>
</evidence>
<keyword evidence="5 8" id="KW-0658">Purine biosynthesis</keyword>
<feature type="domain" description="PurM-like C-terminal" evidence="10">
    <location>
        <begin position="589"/>
        <end position="721"/>
    </location>
</feature>
<feature type="binding site" evidence="8">
    <location>
        <position position="546"/>
    </location>
    <ligand>
        <name>ATP</name>
        <dbReference type="ChEBI" id="CHEBI:30616"/>
    </ligand>
</feature>
<dbReference type="GO" id="GO:0000287">
    <property type="term" value="F:magnesium ion binding"/>
    <property type="evidence" value="ECO:0007669"/>
    <property type="project" value="UniProtKB-UniRule"/>
</dbReference>
<comment type="caution">
    <text evidence="12">The sequence shown here is derived from an EMBL/GenBank/DDBJ whole genome shotgun (WGS) entry which is preliminary data.</text>
</comment>
<keyword evidence="6 8" id="KW-0067">ATP-binding</keyword>
<dbReference type="GO" id="GO:0005737">
    <property type="term" value="C:cytoplasm"/>
    <property type="evidence" value="ECO:0007669"/>
    <property type="project" value="UniProtKB-SubCell"/>
</dbReference>
<dbReference type="SUPFAM" id="SSF55326">
    <property type="entry name" value="PurM N-terminal domain-like"/>
    <property type="match status" value="2"/>
</dbReference>
<comment type="subunit">
    <text evidence="8">Monomer. Part of the FGAM synthase complex composed of 1 PurL, 1 PurQ and 2 PurS subunits.</text>
</comment>
<keyword evidence="13" id="KW-1185">Reference proteome</keyword>
<dbReference type="InterPro" id="IPR036921">
    <property type="entry name" value="PurM-like_N_sf"/>
</dbReference>
<evidence type="ECO:0000259" key="9">
    <source>
        <dbReference type="Pfam" id="PF00586"/>
    </source>
</evidence>
<dbReference type="InterPro" id="IPR010918">
    <property type="entry name" value="PurM-like_C_dom"/>
</dbReference>
<feature type="binding site" evidence="8">
    <location>
        <position position="280"/>
    </location>
    <ligand>
        <name>Mg(2+)</name>
        <dbReference type="ChEBI" id="CHEBI:18420"/>
        <label>2</label>
    </ligand>
</feature>
<dbReference type="Proteomes" id="UP000321129">
    <property type="component" value="Unassembled WGS sequence"/>
</dbReference>
<evidence type="ECO:0000256" key="8">
    <source>
        <dbReference type="HAMAP-Rule" id="MF_00420"/>
    </source>
</evidence>
<evidence type="ECO:0000259" key="10">
    <source>
        <dbReference type="Pfam" id="PF02769"/>
    </source>
</evidence>
<accession>A0A5C6U6K9</accession>
<dbReference type="Gene3D" id="3.90.650.10">
    <property type="entry name" value="PurM-like C-terminal domain"/>
    <property type="match status" value="2"/>
</dbReference>
<dbReference type="GO" id="GO:0005524">
    <property type="term" value="F:ATP binding"/>
    <property type="evidence" value="ECO:0007669"/>
    <property type="project" value="UniProtKB-UniRule"/>
</dbReference>
<dbReference type="Gene3D" id="3.30.1330.10">
    <property type="entry name" value="PurM-like, N-terminal domain"/>
    <property type="match status" value="2"/>
</dbReference>
<evidence type="ECO:0000313" key="13">
    <source>
        <dbReference type="Proteomes" id="UP000321129"/>
    </source>
</evidence>
<feature type="binding site" evidence="8">
    <location>
        <position position="252"/>
    </location>
    <ligand>
        <name>substrate</name>
    </ligand>
</feature>
<feature type="active site" description="Proton acceptor" evidence="8">
    <location>
        <position position="107"/>
    </location>
</feature>
<dbReference type="NCBIfam" id="NF002290">
    <property type="entry name" value="PRK01213.1"/>
    <property type="match status" value="1"/>
</dbReference>
<reference evidence="12 13" key="1">
    <citation type="submission" date="2019-08" db="EMBL/GenBank/DDBJ databases">
        <title>Sphingorhabdus soil sp. nov., isolated from arctic soil.</title>
        <authorList>
            <person name="Liu Y."/>
        </authorList>
    </citation>
    <scope>NUCLEOTIDE SEQUENCE [LARGE SCALE GENOMIC DNA]</scope>
    <source>
        <strain evidence="12 13">D-2Q-5-6</strain>
    </source>
</reference>
<dbReference type="CDD" id="cd02204">
    <property type="entry name" value="PurL_repeat2"/>
    <property type="match status" value="1"/>
</dbReference>
<keyword evidence="3 8" id="KW-0479">Metal-binding</keyword>
<sequence length="755" mass="78978">MTTATPVPPANSPAITPQIVAEHGLNEAEYARVLAALGREPNIVELGIFSVMWSEHCSYKSSRLHLKKLPTTGPQVICGPGENAGVVDIGAGPNGTKLAAIFKMESHNHPSYIEPYQGAATGVGGILRDVFTMGARPVANMNALRFGSPDHPKTRHLVAGVVHGIGGYGNCVGVPTVGGEVNFHPAYDGNILVNAMTVGIADQDKIFYSAASGIGNSIVYVGSKTGRDGIHGATMASADFAEDAEAKRPTVQVGDPFTEKLLIEACLELMATDAIVAIQDMGAAGLTSSSVEMASAGGVGIRLDMDAVPQRESGMTAYEMMLSESQERMLMVLKPGREAEAEAIFTKWELDFAVIGEVTDTGRMVLEHHGEVVCDIPLAPLADDAPLYDRPSMSAEDYKAWANVKPLGDIPESSDIGADLLKLMASPDIASRRWIWEQYDTQVGADTLQRPGGDAAVVRIHGTNRALAITTDCTPRYCYADPYEGGKQAIAEAYRNLSAVGAKPLATTNCLNFANPERPEIMAQLTGCLKGMSEACIALDMPIVSGNVSLYNESKATGGGSAILPTPAIGAIGVLEDIDTMATIAFKSAGQAIILIGHSAGQVGQSLWLRECHGREDGAPPPVDLAIEARHGDFVRDLVTRGLVNAVHDCSDGGALVAITEMALAGRQGAALDLPDVPNPAAILFGEDQARFVVATDDADAVMAAAKAAGIFVARIGTTGGAAITVSGSEIPLDDLRKAHESFFPALMGSDAALA</sequence>
<feature type="binding site" evidence="8">
    <location>
        <position position="547"/>
    </location>
    <ligand>
        <name>Mg(2+)</name>
        <dbReference type="ChEBI" id="CHEBI:18420"/>
        <label>1</label>
    </ligand>
</feature>
<comment type="caution">
    <text evidence="8">Lacks conserved residue(s) required for the propagation of feature annotation.</text>
</comment>
<feature type="binding site" evidence="8">
    <location>
        <position position="129"/>
    </location>
    <ligand>
        <name>Mg(2+)</name>
        <dbReference type="ChEBI" id="CHEBI:18420"/>
        <label>2</label>
    </ligand>
</feature>
<feature type="domain" description="PurM-like N-terminal" evidence="9">
    <location>
        <begin position="81"/>
        <end position="201"/>
    </location>
</feature>
<dbReference type="InterPro" id="IPR041609">
    <property type="entry name" value="PurL_linker"/>
</dbReference>
<dbReference type="Pfam" id="PF02769">
    <property type="entry name" value="AIRS_C"/>
    <property type="match status" value="2"/>
</dbReference>
<keyword evidence="7 8" id="KW-0460">Magnesium</keyword>
<dbReference type="PANTHER" id="PTHR43555">
    <property type="entry name" value="PHOSPHORIBOSYLFORMYLGLYCINAMIDINE SYNTHASE SUBUNIT PURL"/>
    <property type="match status" value="1"/>
</dbReference>
<dbReference type="NCBIfam" id="TIGR01736">
    <property type="entry name" value="FGAM_synth_II"/>
    <property type="match status" value="1"/>
</dbReference>
<evidence type="ECO:0000256" key="4">
    <source>
        <dbReference type="ARBA" id="ARBA00022741"/>
    </source>
</evidence>
<dbReference type="OrthoDB" id="9804441at2"/>
<feature type="binding site" evidence="8">
    <location>
        <position position="103"/>
    </location>
    <ligand>
        <name>ATP</name>
        <dbReference type="ChEBI" id="CHEBI:30616"/>
    </ligand>
</feature>
<dbReference type="InterPro" id="IPR010074">
    <property type="entry name" value="PRibForGlyAmidine_synth_PurL"/>
</dbReference>
<feature type="domain" description="PurM-like C-terminal" evidence="10">
    <location>
        <begin position="214"/>
        <end position="367"/>
    </location>
</feature>
<protein>
    <recommendedName>
        <fullName evidence="8">Phosphoribosylformylglycinamidine synthase subunit PurL</fullName>
        <shortName evidence="8">FGAM synthase</shortName>
        <ecNumber evidence="8">6.3.5.3</ecNumber>
    </recommendedName>
    <alternativeName>
        <fullName evidence="8">Formylglycinamide ribonucleotide amidotransferase subunit II</fullName>
        <shortName evidence="8">FGAR amidotransferase II</shortName>
        <shortName evidence="8">FGAR-AT II</shortName>
    </alternativeName>
    <alternativeName>
        <fullName evidence="8">Glutamine amidotransferase PurL</fullName>
    </alternativeName>
    <alternativeName>
        <fullName evidence="8">Phosphoribosylformylglycinamidine synthase subunit II</fullName>
    </alternativeName>
</protein>
<comment type="subcellular location">
    <subcellularLocation>
        <location evidence="8">Cytoplasm</location>
    </subcellularLocation>
</comment>
<organism evidence="12 13">
    <name type="scientific">Flavisphingopyxis soli</name>
    <dbReference type="NCBI Taxonomy" id="2601267"/>
    <lineage>
        <taxon>Bacteria</taxon>
        <taxon>Pseudomonadati</taxon>
        <taxon>Pseudomonadota</taxon>
        <taxon>Alphaproteobacteria</taxon>
        <taxon>Sphingomonadales</taxon>
        <taxon>Sphingopyxidaceae</taxon>
        <taxon>Flavisphingopyxis</taxon>
    </lineage>
</organism>
<comment type="pathway">
    <text evidence="8">Purine metabolism; IMP biosynthesis via de novo pathway; 5-amino-1-(5-phospho-D-ribosyl)imidazole from N(2)-formyl-N(1)-(5-phospho-D-ribosyl)glycinamide: step 1/2.</text>
</comment>
<dbReference type="GO" id="GO:0006189">
    <property type="term" value="P:'de novo' IMP biosynthetic process"/>
    <property type="evidence" value="ECO:0007669"/>
    <property type="project" value="UniProtKB-UniRule"/>
</dbReference>
<evidence type="ECO:0000259" key="11">
    <source>
        <dbReference type="Pfam" id="PF18072"/>
    </source>
</evidence>
<dbReference type="HAMAP" id="MF_00420">
    <property type="entry name" value="PurL_2"/>
    <property type="match status" value="1"/>
</dbReference>
<evidence type="ECO:0000256" key="7">
    <source>
        <dbReference type="ARBA" id="ARBA00022842"/>
    </source>
</evidence>
<feature type="binding site" evidence="8">
    <location>
        <position position="549"/>
    </location>
    <ligand>
        <name>substrate</name>
    </ligand>
</feature>
<evidence type="ECO:0000256" key="1">
    <source>
        <dbReference type="ARBA" id="ARBA00022490"/>
    </source>
</evidence>
<feature type="binding site" evidence="8">
    <location>
        <position position="105"/>
    </location>
    <ligand>
        <name>Mg(2+)</name>
        <dbReference type="ChEBI" id="CHEBI:18420"/>
        <label>1</label>
    </ligand>
</feature>
<dbReference type="Pfam" id="PF18072">
    <property type="entry name" value="FGAR-AT_linker"/>
    <property type="match status" value="1"/>
</dbReference>
<feature type="active site" evidence="8">
    <location>
        <position position="56"/>
    </location>
</feature>
<dbReference type="EC" id="6.3.5.3" evidence="8"/>
<feature type="binding site" evidence="8">
    <location>
        <begin position="324"/>
        <end position="326"/>
    </location>
    <ligand>
        <name>substrate</name>
    </ligand>
</feature>
<comment type="function">
    <text evidence="8">Part of the phosphoribosylformylglycinamidine synthase complex involved in the purines biosynthetic pathway. Catalyzes the ATP-dependent conversion of formylglycinamide ribonucleotide (FGAR) and glutamine to yield formylglycinamidine ribonucleotide (FGAM) and glutamate. The FGAM synthase complex is composed of three subunits. PurQ produces an ammonia molecule by converting glutamine to glutamate. PurL transfers the ammonia molecule to FGAR to form FGAM in an ATP-dependent manner. PurS interacts with PurQ and PurL and is thought to assist in the transfer of the ammonia molecule from PurQ to PurL.</text>
</comment>
<keyword evidence="2 8" id="KW-0436">Ligase</keyword>
<feature type="binding site" evidence="8">
    <location>
        <position position="128"/>
    </location>
    <ligand>
        <name>substrate</name>
    </ligand>
</feature>
<name>A0A5C6U6K9_9SPHN</name>
<dbReference type="Pfam" id="PF00586">
    <property type="entry name" value="AIRS"/>
    <property type="match status" value="2"/>
</dbReference>
<feature type="domain" description="PurM-like N-terminal" evidence="9">
    <location>
        <begin position="452"/>
        <end position="574"/>
    </location>
</feature>